<evidence type="ECO:0000313" key="12">
    <source>
        <dbReference type="Proteomes" id="UP000010467"/>
    </source>
</evidence>
<evidence type="ECO:0000256" key="8">
    <source>
        <dbReference type="SAM" id="Phobius"/>
    </source>
</evidence>
<dbReference type="Pfam" id="PF01545">
    <property type="entry name" value="Cation_efflux"/>
    <property type="match status" value="1"/>
</dbReference>
<dbReference type="InterPro" id="IPR036837">
    <property type="entry name" value="Cation_efflux_CTD_sf"/>
</dbReference>
<keyword evidence="12" id="KW-1185">Reference proteome</keyword>
<dbReference type="InterPro" id="IPR050291">
    <property type="entry name" value="CDF_Transporter"/>
</dbReference>
<dbReference type="PANTHER" id="PTHR43840:SF15">
    <property type="entry name" value="MITOCHONDRIAL METAL TRANSPORTER 1-RELATED"/>
    <property type="match status" value="1"/>
</dbReference>
<dbReference type="NCBIfam" id="TIGR01297">
    <property type="entry name" value="CDF"/>
    <property type="match status" value="1"/>
</dbReference>
<dbReference type="GO" id="GO:0015093">
    <property type="term" value="F:ferrous iron transmembrane transporter activity"/>
    <property type="evidence" value="ECO:0007669"/>
    <property type="project" value="TreeGrafter"/>
</dbReference>
<comment type="similarity">
    <text evidence="2">Belongs to the cation diffusion facilitator (CDF) transporter (TC 2.A.4) family.</text>
</comment>
<feature type="transmembrane region" description="Helical" evidence="8">
    <location>
        <begin position="156"/>
        <end position="175"/>
    </location>
</feature>
<evidence type="ECO:0000256" key="3">
    <source>
        <dbReference type="ARBA" id="ARBA00022448"/>
    </source>
</evidence>
<dbReference type="PANTHER" id="PTHR43840">
    <property type="entry name" value="MITOCHONDRIAL METAL TRANSPORTER 1-RELATED"/>
    <property type="match status" value="1"/>
</dbReference>
<evidence type="ECO:0000313" key="11">
    <source>
        <dbReference type="EMBL" id="AFZ68597.1"/>
    </source>
</evidence>
<organism evidence="11 12">
    <name type="scientific">Deinococcus peraridilitoris (strain DSM 19664 / LMG 22246 / CIP 109416 / KR-200)</name>
    <dbReference type="NCBI Taxonomy" id="937777"/>
    <lineage>
        <taxon>Bacteria</taxon>
        <taxon>Thermotogati</taxon>
        <taxon>Deinococcota</taxon>
        <taxon>Deinococci</taxon>
        <taxon>Deinococcales</taxon>
        <taxon>Deinococcaceae</taxon>
        <taxon>Deinococcus</taxon>
    </lineage>
</organism>
<evidence type="ECO:0000259" key="10">
    <source>
        <dbReference type="Pfam" id="PF16916"/>
    </source>
</evidence>
<keyword evidence="3" id="KW-0813">Transport</keyword>
<feature type="transmembrane region" description="Helical" evidence="8">
    <location>
        <begin position="49"/>
        <end position="67"/>
    </location>
</feature>
<dbReference type="HOGENOM" id="CLU_013430_3_0_0"/>
<dbReference type="STRING" id="937777.Deipe_3152"/>
<feature type="domain" description="Cation efflux protein transmembrane" evidence="9">
    <location>
        <begin position="14"/>
        <end position="206"/>
    </location>
</feature>
<dbReference type="GO" id="GO:0006882">
    <property type="term" value="P:intracellular zinc ion homeostasis"/>
    <property type="evidence" value="ECO:0007669"/>
    <property type="project" value="TreeGrafter"/>
</dbReference>
<dbReference type="OrthoDB" id="9806522at2"/>
<proteinExistence type="inferred from homology"/>
<feature type="transmembrane region" description="Helical" evidence="8">
    <location>
        <begin position="79"/>
        <end position="101"/>
    </location>
</feature>
<evidence type="ECO:0000256" key="1">
    <source>
        <dbReference type="ARBA" id="ARBA00004651"/>
    </source>
</evidence>
<protein>
    <submittedName>
        <fullName evidence="11">Cation diffusion facilitator family transporter</fullName>
    </submittedName>
</protein>
<dbReference type="EMBL" id="CP003382">
    <property type="protein sequence ID" value="AFZ68597.1"/>
    <property type="molecule type" value="Genomic_DNA"/>
</dbReference>
<dbReference type="InterPro" id="IPR027469">
    <property type="entry name" value="Cation_efflux_TMD_sf"/>
</dbReference>
<evidence type="ECO:0000256" key="2">
    <source>
        <dbReference type="ARBA" id="ARBA00008114"/>
    </source>
</evidence>
<dbReference type="InterPro" id="IPR002524">
    <property type="entry name" value="Cation_efflux"/>
</dbReference>
<dbReference type="FunFam" id="3.30.70.1350:FF:000002">
    <property type="entry name" value="Ferrous-iron efflux pump FieF"/>
    <property type="match status" value="1"/>
</dbReference>
<dbReference type="GO" id="GO:0005886">
    <property type="term" value="C:plasma membrane"/>
    <property type="evidence" value="ECO:0007669"/>
    <property type="project" value="UniProtKB-SubCell"/>
</dbReference>
<dbReference type="GO" id="GO:0015341">
    <property type="term" value="F:zinc efflux antiporter activity"/>
    <property type="evidence" value="ECO:0007669"/>
    <property type="project" value="TreeGrafter"/>
</dbReference>
<keyword evidence="5 8" id="KW-0812">Transmembrane</keyword>
<dbReference type="Gene3D" id="3.30.70.1350">
    <property type="entry name" value="Cation efflux protein, cytoplasmic domain"/>
    <property type="match status" value="1"/>
</dbReference>
<dbReference type="Gene3D" id="1.20.1510.10">
    <property type="entry name" value="Cation efflux protein transmembrane domain"/>
    <property type="match status" value="1"/>
</dbReference>
<keyword evidence="6 8" id="KW-1133">Transmembrane helix</keyword>
<dbReference type="Pfam" id="PF16916">
    <property type="entry name" value="ZT_dimer"/>
    <property type="match status" value="1"/>
</dbReference>
<comment type="subcellular location">
    <subcellularLocation>
        <location evidence="1">Cell membrane</location>
        <topology evidence="1">Multi-pass membrane protein</topology>
    </subcellularLocation>
</comment>
<evidence type="ECO:0000256" key="6">
    <source>
        <dbReference type="ARBA" id="ARBA00022989"/>
    </source>
</evidence>
<evidence type="ECO:0000259" key="9">
    <source>
        <dbReference type="Pfam" id="PF01545"/>
    </source>
</evidence>
<dbReference type="SUPFAM" id="SSF160240">
    <property type="entry name" value="Cation efflux protein cytoplasmic domain-like"/>
    <property type="match status" value="1"/>
</dbReference>
<reference evidence="12" key="1">
    <citation type="submission" date="2012-03" db="EMBL/GenBank/DDBJ databases">
        <title>Complete sequence of chromosome of Deinococcus peraridilitoris DSM 19664.</title>
        <authorList>
            <person name="Lucas S."/>
            <person name="Copeland A."/>
            <person name="Lapidus A."/>
            <person name="Glavina del Rio T."/>
            <person name="Dalin E."/>
            <person name="Tice H."/>
            <person name="Bruce D."/>
            <person name="Goodwin L."/>
            <person name="Pitluck S."/>
            <person name="Peters L."/>
            <person name="Mikhailova N."/>
            <person name="Lu M."/>
            <person name="Kyrpides N."/>
            <person name="Mavromatis K."/>
            <person name="Ivanova N."/>
            <person name="Brettin T."/>
            <person name="Detter J.C."/>
            <person name="Han C."/>
            <person name="Larimer F."/>
            <person name="Land M."/>
            <person name="Hauser L."/>
            <person name="Markowitz V."/>
            <person name="Cheng J.-F."/>
            <person name="Hugenholtz P."/>
            <person name="Woyke T."/>
            <person name="Wu D."/>
            <person name="Pukall R."/>
            <person name="Steenblock K."/>
            <person name="Brambilla E."/>
            <person name="Klenk H.-P."/>
            <person name="Eisen J.A."/>
        </authorList>
    </citation>
    <scope>NUCLEOTIDE SEQUENCE [LARGE SCALE GENOMIC DNA]</scope>
    <source>
        <strain evidence="12">DSM 19664 / LMG 22246 / CIP 109416 / KR-200</strain>
    </source>
</reference>
<dbReference type="GO" id="GO:0015086">
    <property type="term" value="F:cadmium ion transmembrane transporter activity"/>
    <property type="evidence" value="ECO:0007669"/>
    <property type="project" value="TreeGrafter"/>
</dbReference>
<dbReference type="InterPro" id="IPR027470">
    <property type="entry name" value="Cation_efflux_CTD"/>
</dbReference>
<keyword evidence="7 8" id="KW-0472">Membrane</keyword>
<feature type="domain" description="Cation efflux protein cytoplasmic" evidence="10">
    <location>
        <begin position="210"/>
        <end position="287"/>
    </location>
</feature>
<evidence type="ECO:0000256" key="7">
    <source>
        <dbReference type="ARBA" id="ARBA00023136"/>
    </source>
</evidence>
<dbReference type="InterPro" id="IPR058533">
    <property type="entry name" value="Cation_efflux_TM"/>
</dbReference>
<dbReference type="KEGG" id="dpd:Deipe_3152"/>
<dbReference type="Proteomes" id="UP000010467">
    <property type="component" value="Chromosome"/>
</dbReference>
<name>L0A627_DEIPD</name>
<feature type="transmembrane region" description="Helical" evidence="8">
    <location>
        <begin position="113"/>
        <end position="135"/>
    </location>
</feature>
<evidence type="ECO:0000256" key="5">
    <source>
        <dbReference type="ARBA" id="ARBA00022692"/>
    </source>
</evidence>
<accession>L0A627</accession>
<keyword evidence="4" id="KW-1003">Cell membrane</keyword>
<dbReference type="AlphaFoldDB" id="L0A627"/>
<evidence type="ECO:0000256" key="4">
    <source>
        <dbReference type="ARBA" id="ARBA00022475"/>
    </source>
</evidence>
<dbReference type="SUPFAM" id="SSF161111">
    <property type="entry name" value="Cation efflux protein transmembrane domain-like"/>
    <property type="match status" value="1"/>
</dbReference>
<dbReference type="PATRIC" id="fig|937777.3.peg.3165"/>
<dbReference type="eggNOG" id="COG0053">
    <property type="taxonomic scope" value="Bacteria"/>
</dbReference>
<dbReference type="RefSeq" id="WP_015236895.1">
    <property type="nucleotide sequence ID" value="NC_019793.1"/>
</dbReference>
<feature type="transmembrane region" description="Helical" evidence="8">
    <location>
        <begin position="181"/>
        <end position="198"/>
    </location>
</feature>
<sequence>MSGRAAVSQRFARLSLLAGLLVFVLKLGGYALTGSVAILSDALESIVNVAAAVLLGVTVRVSALPADDNHPYGHSKAEYISSFVEGLLIGVAGVLIVQATLSRLMEPQLPEANWLGLGLTVLASVLNLMVGLLLLRAGKVHRSPALEADGHHLLTDVWSSVAVLLGVAIVLLTGWAWLDPVIGLLVALGILWIGWRVVRRSLSGLLDERLPDEQIRAVRRAIESFESDYLEYHDLRTRRAGARTFVDFHLVLPESLTLYEAHRLCDHIEEAIDLELPETSVIIHVEPQQFAHEPGTVDVRF</sequence>
<gene>
    <name evidence="11" type="ordered locus">Deipe_3152</name>
</gene>